<feature type="compositionally biased region" description="Low complexity" evidence="1">
    <location>
        <begin position="734"/>
        <end position="775"/>
    </location>
</feature>
<feature type="compositionally biased region" description="Low complexity" evidence="1">
    <location>
        <begin position="547"/>
        <end position="568"/>
    </location>
</feature>
<feature type="compositionally biased region" description="Polar residues" evidence="1">
    <location>
        <begin position="43"/>
        <end position="55"/>
    </location>
</feature>
<feature type="compositionally biased region" description="Polar residues" evidence="1">
    <location>
        <begin position="485"/>
        <end position="512"/>
    </location>
</feature>
<protein>
    <recommendedName>
        <fullName evidence="4">Ankyrin repeat domain-containing protein 12</fullName>
    </recommendedName>
</protein>
<feature type="compositionally biased region" description="Low complexity" evidence="1">
    <location>
        <begin position="178"/>
        <end position="193"/>
    </location>
</feature>
<proteinExistence type="predicted"/>
<feature type="compositionally biased region" description="Low complexity" evidence="1">
    <location>
        <begin position="354"/>
        <end position="369"/>
    </location>
</feature>
<feature type="compositionally biased region" description="Polar residues" evidence="1">
    <location>
        <begin position="683"/>
        <end position="692"/>
    </location>
</feature>
<dbReference type="PANTHER" id="PTHR24149">
    <property type="entry name" value="ANKYRIN REPEAT DOMAIN-CONTAINING PROTEIN 12"/>
    <property type="match status" value="1"/>
</dbReference>
<feature type="compositionally biased region" description="Low complexity" evidence="1">
    <location>
        <begin position="693"/>
        <end position="711"/>
    </location>
</feature>
<feature type="compositionally biased region" description="Polar residues" evidence="1">
    <location>
        <begin position="145"/>
        <end position="161"/>
    </location>
</feature>
<dbReference type="OrthoDB" id="5806726at2759"/>
<dbReference type="AlphaFoldDB" id="A0A8J2PS43"/>
<feature type="compositionally biased region" description="Low complexity" evidence="1">
    <location>
        <begin position="75"/>
        <end position="95"/>
    </location>
</feature>
<feature type="compositionally biased region" description="Low complexity" evidence="1">
    <location>
        <begin position="459"/>
        <end position="476"/>
    </location>
</feature>
<feature type="compositionally biased region" description="Polar residues" evidence="1">
    <location>
        <begin position="63"/>
        <end position="74"/>
    </location>
</feature>
<feature type="region of interest" description="Disordered" evidence="1">
    <location>
        <begin position="43"/>
        <end position="402"/>
    </location>
</feature>
<feature type="compositionally biased region" description="Polar residues" evidence="1">
    <location>
        <begin position="127"/>
        <end position="136"/>
    </location>
</feature>
<feature type="compositionally biased region" description="Polar residues" evidence="1">
    <location>
        <begin position="625"/>
        <end position="634"/>
    </location>
</feature>
<feature type="compositionally biased region" description="Basic and acidic residues" evidence="1">
    <location>
        <begin position="713"/>
        <end position="722"/>
    </location>
</feature>
<comment type="caution">
    <text evidence="2">The sequence shown here is derived from an EMBL/GenBank/DDBJ whole genome shotgun (WGS) entry which is preliminary data.</text>
</comment>
<feature type="compositionally biased region" description="Basic and acidic residues" evidence="1">
    <location>
        <begin position="667"/>
        <end position="676"/>
    </location>
</feature>
<keyword evidence="3" id="KW-1185">Reference proteome</keyword>
<dbReference type="EMBL" id="CAJVCH010536545">
    <property type="protein sequence ID" value="CAG7825506.1"/>
    <property type="molecule type" value="Genomic_DNA"/>
</dbReference>
<evidence type="ECO:0000313" key="2">
    <source>
        <dbReference type="EMBL" id="CAG7825506.1"/>
    </source>
</evidence>
<feature type="compositionally biased region" description="Polar residues" evidence="1">
    <location>
        <begin position="537"/>
        <end position="546"/>
    </location>
</feature>
<feature type="compositionally biased region" description="Polar residues" evidence="1">
    <location>
        <begin position="203"/>
        <end position="215"/>
    </location>
</feature>
<dbReference type="InterPro" id="IPR053210">
    <property type="entry name" value="ANKRD12"/>
</dbReference>
<dbReference type="Proteomes" id="UP000708208">
    <property type="component" value="Unassembled WGS sequence"/>
</dbReference>
<reference evidence="2" key="1">
    <citation type="submission" date="2021-06" db="EMBL/GenBank/DDBJ databases">
        <authorList>
            <person name="Hodson N. C."/>
            <person name="Mongue J. A."/>
            <person name="Jaron S. K."/>
        </authorList>
    </citation>
    <scope>NUCLEOTIDE SEQUENCE</scope>
</reference>
<feature type="compositionally biased region" description="Low complexity" evidence="1">
    <location>
        <begin position="513"/>
        <end position="536"/>
    </location>
</feature>
<feature type="region of interest" description="Disordered" evidence="1">
    <location>
        <begin position="625"/>
        <end position="837"/>
    </location>
</feature>
<evidence type="ECO:0000256" key="1">
    <source>
        <dbReference type="SAM" id="MobiDB-lite"/>
    </source>
</evidence>
<evidence type="ECO:0000313" key="3">
    <source>
        <dbReference type="Proteomes" id="UP000708208"/>
    </source>
</evidence>
<accession>A0A8J2PS43</accession>
<feature type="compositionally biased region" description="Basic and acidic residues" evidence="1">
    <location>
        <begin position="793"/>
        <end position="803"/>
    </location>
</feature>
<name>A0A8J2PS43_9HEXA</name>
<organism evidence="2 3">
    <name type="scientific">Allacma fusca</name>
    <dbReference type="NCBI Taxonomy" id="39272"/>
    <lineage>
        <taxon>Eukaryota</taxon>
        <taxon>Metazoa</taxon>
        <taxon>Ecdysozoa</taxon>
        <taxon>Arthropoda</taxon>
        <taxon>Hexapoda</taxon>
        <taxon>Collembola</taxon>
        <taxon>Symphypleona</taxon>
        <taxon>Sminthuridae</taxon>
        <taxon>Allacma</taxon>
    </lineage>
</organism>
<feature type="compositionally biased region" description="Low complexity" evidence="1">
    <location>
        <begin position="112"/>
        <end position="126"/>
    </location>
</feature>
<feature type="compositionally biased region" description="Polar residues" evidence="1">
    <location>
        <begin position="332"/>
        <end position="353"/>
    </location>
</feature>
<gene>
    <name evidence="2" type="ORF">AFUS01_LOCUS35614</name>
</gene>
<feature type="compositionally biased region" description="Low complexity" evidence="1">
    <location>
        <begin position="278"/>
        <end position="292"/>
    </location>
</feature>
<feature type="region of interest" description="Disordered" evidence="1">
    <location>
        <begin position="459"/>
        <end position="568"/>
    </location>
</feature>
<feature type="compositionally biased region" description="Low complexity" evidence="1">
    <location>
        <begin position="376"/>
        <end position="399"/>
    </location>
</feature>
<sequence length="1081" mass="112848">MDSIDPVCYQITYRNHETQLTNMNNYCCEIVADVHEIIMDASSKSGESTDSQPSRSDSRVDSQKLSQQEKTSQASSSSGIGTLIGSSHSSIGGISVRTPSPPKINLSPQSFSQDAVSNSSSLVSTSRALPTTSTSAVEIKIDSPAPSSNSKDSENNVSVTLISGKPTPAPGISTTPASTIGNTSNIITLSSTTAGMKRPPSDTVPTTLSQNTSLAAENPDSDSNSDPKRKKMRKELKTETADSSVTGISNISNISTASSSCSSANRSARGATGNKQGKPSASLSTSGLSGTKSADKPSTSTSAVGSPANSGGNCSNTGSDSSFNRPDAVSSGPANNNPGMVNSWEGQSQAVDTSESSSNSTEEISVSFSGGRVKQTEAGTSTSAVSGTSTGPSGTSGNGCPKVPPIKIVLQSHAHGNLNAGHCLGSACNAGGNAAESESTTSTQHAASIGFPYVVSSTTDNNTSSTNVNPTSSTPSAGGGSVPTASSTSFARGSSPNESSHTNPNAQTAGQFSSGSSTNTSTTNVSVPVSTTSNLSASQDISSTDQQTAVTTVPTSTTQPETNTSNVPTHSFAAVSSSSISNSVLGLSVSMAYASPSSSGASITSTGLASQTVNDKSALNSCPTTLNAPLSANPVTHVADRDKDKPCSSNKDLGGTPGGNILSSNIGKDDRMKESTGLKGSTCFGQAGTSTMSSTNVLLSVSGGSSSSSGSFTDDKEKEKPQRVTRSSHRMAHNNTGTSGNAGGNNSASSSSGGTPSSPPGAANSPKNSNCPSPSQQENGSQPTLESSSFHAKQQEIQEKLEAAENSNVDVHPRKRKIKVKEVTPANSSSSSTSGEINDVVQNQSSNQPHDQPILNCFEMYLNIRKQIERRRKNLFPVTPKPPQGFKDYLMNRGTYVLASNDKSRVAIPLLNPPSNLPAQMKDTFIDQEKERHKLRIQHLVEKEKLVLSVEQEILRVHGRAARALSNQALPFSVCTILKDQEVYNLLTPEQEEKDRNARSRYNGRLFLSWLQDVDDKWDKIKESMLLRHHNEAESLHAVQKMDWEWKLKEVGLCEPKAAPSIDDIQVPMVHVSDDFDLLPA</sequence>
<dbReference type="GO" id="GO:0005654">
    <property type="term" value="C:nucleoplasm"/>
    <property type="evidence" value="ECO:0007669"/>
    <property type="project" value="TreeGrafter"/>
</dbReference>
<feature type="compositionally biased region" description="Low complexity" evidence="1">
    <location>
        <begin position="243"/>
        <end position="270"/>
    </location>
</feature>
<dbReference type="PANTHER" id="PTHR24149:SF14">
    <property type="entry name" value="ANKYRIN REPEAT DOMAIN 12"/>
    <property type="match status" value="1"/>
</dbReference>
<evidence type="ECO:0008006" key="4">
    <source>
        <dbReference type="Google" id="ProtNLM"/>
    </source>
</evidence>
<feature type="compositionally biased region" description="Polar residues" evidence="1">
    <location>
        <begin position="776"/>
        <end position="792"/>
    </location>
</feature>
<feature type="compositionally biased region" description="Polar residues" evidence="1">
    <location>
        <begin position="296"/>
        <end position="324"/>
    </location>
</feature>